<feature type="transmembrane region" description="Helical" evidence="9">
    <location>
        <begin position="158"/>
        <end position="181"/>
    </location>
</feature>
<keyword evidence="6 9" id="KW-0472">Membrane</keyword>
<dbReference type="InterPro" id="IPR020846">
    <property type="entry name" value="MFS_dom"/>
</dbReference>
<dbReference type="Pfam" id="PF00083">
    <property type="entry name" value="Sugar_tr"/>
    <property type="match status" value="1"/>
</dbReference>
<evidence type="ECO:0000256" key="6">
    <source>
        <dbReference type="ARBA" id="ARBA00023136"/>
    </source>
</evidence>
<evidence type="ECO:0000256" key="5">
    <source>
        <dbReference type="ARBA" id="ARBA00022989"/>
    </source>
</evidence>
<feature type="transmembrane region" description="Helical" evidence="9">
    <location>
        <begin position="388"/>
        <end position="408"/>
    </location>
</feature>
<keyword evidence="5 9" id="KW-1133">Transmembrane helix</keyword>
<protein>
    <recommendedName>
        <fullName evidence="10">Major facilitator superfamily (MFS) profile domain-containing protein</fullName>
    </recommendedName>
</protein>
<feature type="transmembrane region" description="Helical" evidence="9">
    <location>
        <begin position="95"/>
        <end position="124"/>
    </location>
</feature>
<dbReference type="InterPro" id="IPR036259">
    <property type="entry name" value="MFS_trans_sf"/>
</dbReference>
<dbReference type="GO" id="GO:0016020">
    <property type="term" value="C:membrane"/>
    <property type="evidence" value="ECO:0007669"/>
    <property type="project" value="UniProtKB-SubCell"/>
</dbReference>
<reference evidence="11 12" key="1">
    <citation type="submission" date="2015-01" db="EMBL/GenBank/DDBJ databases">
        <title>The Genome Sequence of Exophiala sideris CBS121828.</title>
        <authorList>
            <consortium name="The Broad Institute Genomics Platform"/>
            <person name="Cuomo C."/>
            <person name="de Hoog S."/>
            <person name="Gorbushina A."/>
            <person name="Stielow B."/>
            <person name="Teixiera M."/>
            <person name="Abouelleil A."/>
            <person name="Chapman S.B."/>
            <person name="Priest M."/>
            <person name="Young S.K."/>
            <person name="Wortman J."/>
            <person name="Nusbaum C."/>
            <person name="Birren B."/>
        </authorList>
    </citation>
    <scope>NUCLEOTIDE SEQUENCE [LARGE SCALE GENOMIC DNA]</scope>
    <source>
        <strain evidence="11 12">CBS 121828</strain>
    </source>
</reference>
<keyword evidence="3 7" id="KW-0813">Transport</keyword>
<sequence length="537" mass="60201">MDIQHANKDDMPRVYEEKGEHVEQNEMHAHDGEVGRRASINQYEVTARLHKINYWGKGYILLYLSCLLVYFNSTMKGYDGSLMASLNVLPEYQDYFNLGGAASATSIVFAVFQIGQIAASFFFWPMDIFGRKMVLFVCSLMVMVSIIIQGTAKDISVFIGARFLGAFFSTIASVTSVVYLVEVAPPLHRGAVAGTFNTLYYCGALIASFSSYGASLHHGGTNAAWKIPVYLQLMCPLIVAAFVFFVPESPRWLIMKGRREEAKNIIIKYHANGDASHPAVDVELHEIEESITPDHKEGTKPWVIALDFRKLFTTRSRRYRAFLAGFMGWAGEFSGANIASYYLPVMARKVGITDTTTLLLLTSMYFVVCWIFAIAGANLHDKFGRRKLLSISMFCLSIIFAVMAAMTATYEKTGSKASSYTMLTFIFLFGIVFSFAWTPMQPVYPAEVLENQMRARGIAFFGFNAGLAGFINTIAGQVALDNISYNFYTFYAILDFLLFIVIYFFFVETKKRTMEELESVFAAKNPRKASKTMTVVS</sequence>
<evidence type="ECO:0000256" key="2">
    <source>
        <dbReference type="ARBA" id="ARBA00010992"/>
    </source>
</evidence>
<dbReference type="Gene3D" id="1.20.1250.20">
    <property type="entry name" value="MFS general substrate transporter like domains"/>
    <property type="match status" value="1"/>
</dbReference>
<feature type="transmembrane region" description="Helical" evidence="9">
    <location>
        <begin position="458"/>
        <end position="479"/>
    </location>
</feature>
<dbReference type="HOGENOM" id="CLU_001265_30_13_1"/>
<keyword evidence="4 9" id="KW-0812">Transmembrane</keyword>
<evidence type="ECO:0000256" key="1">
    <source>
        <dbReference type="ARBA" id="ARBA00004141"/>
    </source>
</evidence>
<dbReference type="GO" id="GO:0005351">
    <property type="term" value="F:carbohydrate:proton symporter activity"/>
    <property type="evidence" value="ECO:0007669"/>
    <property type="project" value="TreeGrafter"/>
</dbReference>
<feature type="domain" description="Major facilitator superfamily (MFS) profile" evidence="10">
    <location>
        <begin position="65"/>
        <end position="510"/>
    </location>
</feature>
<dbReference type="InterPro" id="IPR050360">
    <property type="entry name" value="MFS_Sugar_Transporters"/>
</dbReference>
<accession>A0A0D1VUC8</accession>
<gene>
    <name evidence="11" type="ORF">PV11_07321</name>
</gene>
<feature type="transmembrane region" description="Helical" evidence="9">
    <location>
        <begin position="420"/>
        <end position="437"/>
    </location>
</feature>
<dbReference type="PANTHER" id="PTHR48022:SF70">
    <property type="entry name" value="MONOSACCHARIDE TRANSPORTER, PUTATIVE (AFU_ORTHOLOGUE AFUA_5G14540)-RELATED"/>
    <property type="match status" value="1"/>
</dbReference>
<evidence type="ECO:0000256" key="8">
    <source>
        <dbReference type="SAM" id="MobiDB-lite"/>
    </source>
</evidence>
<dbReference type="InterPro" id="IPR003663">
    <property type="entry name" value="Sugar/inositol_transpt"/>
</dbReference>
<feature type="transmembrane region" description="Helical" evidence="9">
    <location>
        <begin position="355"/>
        <end position="376"/>
    </location>
</feature>
<dbReference type="SUPFAM" id="SSF103473">
    <property type="entry name" value="MFS general substrate transporter"/>
    <property type="match status" value="1"/>
</dbReference>
<dbReference type="EMBL" id="KN846953">
    <property type="protein sequence ID" value="KIV79775.1"/>
    <property type="molecule type" value="Genomic_DNA"/>
</dbReference>
<comment type="subcellular location">
    <subcellularLocation>
        <location evidence="1">Membrane</location>
        <topology evidence="1">Multi-pass membrane protein</topology>
    </subcellularLocation>
</comment>
<dbReference type="OrthoDB" id="6133115at2759"/>
<evidence type="ECO:0000259" key="10">
    <source>
        <dbReference type="PROSITE" id="PS50850"/>
    </source>
</evidence>
<dbReference type="PROSITE" id="PS50850">
    <property type="entry name" value="MFS"/>
    <property type="match status" value="1"/>
</dbReference>
<dbReference type="NCBIfam" id="TIGR00879">
    <property type="entry name" value="SP"/>
    <property type="match status" value="1"/>
</dbReference>
<evidence type="ECO:0000313" key="12">
    <source>
        <dbReference type="Proteomes" id="UP000053599"/>
    </source>
</evidence>
<feature type="region of interest" description="Disordered" evidence="8">
    <location>
        <begin position="1"/>
        <end position="30"/>
    </location>
</feature>
<dbReference type="Proteomes" id="UP000053599">
    <property type="component" value="Unassembled WGS sequence"/>
</dbReference>
<comment type="similarity">
    <text evidence="2 7">Belongs to the major facilitator superfamily. Sugar transporter (TC 2.A.1.1) family.</text>
</comment>
<proteinExistence type="inferred from homology"/>
<feature type="transmembrane region" description="Helical" evidence="9">
    <location>
        <begin position="485"/>
        <end position="506"/>
    </location>
</feature>
<feature type="transmembrane region" description="Helical" evidence="9">
    <location>
        <begin position="58"/>
        <end position="75"/>
    </location>
</feature>
<feature type="transmembrane region" description="Helical" evidence="9">
    <location>
        <begin position="227"/>
        <end position="246"/>
    </location>
</feature>
<dbReference type="AlphaFoldDB" id="A0A0D1VUC8"/>
<dbReference type="PANTHER" id="PTHR48022">
    <property type="entry name" value="PLASTIDIC GLUCOSE TRANSPORTER 4"/>
    <property type="match status" value="1"/>
</dbReference>
<evidence type="ECO:0000256" key="9">
    <source>
        <dbReference type="SAM" id="Phobius"/>
    </source>
</evidence>
<name>A0A0D1VUC8_9EURO</name>
<feature type="transmembrane region" description="Helical" evidence="9">
    <location>
        <begin position="319"/>
        <end position="343"/>
    </location>
</feature>
<feature type="transmembrane region" description="Helical" evidence="9">
    <location>
        <begin position="193"/>
        <end position="215"/>
    </location>
</feature>
<evidence type="ECO:0000313" key="11">
    <source>
        <dbReference type="EMBL" id="KIV79775.1"/>
    </source>
</evidence>
<feature type="transmembrane region" description="Helical" evidence="9">
    <location>
        <begin position="133"/>
        <end position="152"/>
    </location>
</feature>
<evidence type="ECO:0000256" key="3">
    <source>
        <dbReference type="ARBA" id="ARBA00022448"/>
    </source>
</evidence>
<evidence type="ECO:0000256" key="7">
    <source>
        <dbReference type="RuleBase" id="RU003346"/>
    </source>
</evidence>
<dbReference type="InterPro" id="IPR005828">
    <property type="entry name" value="MFS_sugar_transport-like"/>
</dbReference>
<evidence type="ECO:0000256" key="4">
    <source>
        <dbReference type="ARBA" id="ARBA00022692"/>
    </source>
</evidence>
<organism evidence="11 12">
    <name type="scientific">Exophiala sideris</name>
    <dbReference type="NCBI Taxonomy" id="1016849"/>
    <lineage>
        <taxon>Eukaryota</taxon>
        <taxon>Fungi</taxon>
        <taxon>Dikarya</taxon>
        <taxon>Ascomycota</taxon>
        <taxon>Pezizomycotina</taxon>
        <taxon>Eurotiomycetes</taxon>
        <taxon>Chaetothyriomycetidae</taxon>
        <taxon>Chaetothyriales</taxon>
        <taxon>Herpotrichiellaceae</taxon>
        <taxon>Exophiala</taxon>
    </lineage>
</organism>
<dbReference type="FunFam" id="1.20.1250.20:FF:000134">
    <property type="entry name" value="MFS sugar transporter protein"/>
    <property type="match status" value="1"/>
</dbReference>